<feature type="compositionally biased region" description="Basic and acidic residues" evidence="1">
    <location>
        <begin position="141"/>
        <end position="153"/>
    </location>
</feature>
<accession>A0A7S2BAX0</accession>
<reference evidence="2" key="1">
    <citation type="submission" date="2021-01" db="EMBL/GenBank/DDBJ databases">
        <authorList>
            <person name="Corre E."/>
            <person name="Pelletier E."/>
            <person name="Niang G."/>
            <person name="Scheremetjew M."/>
            <person name="Finn R."/>
            <person name="Kale V."/>
            <person name="Holt S."/>
            <person name="Cochrane G."/>
            <person name="Meng A."/>
            <person name="Brown T."/>
            <person name="Cohen L."/>
        </authorList>
    </citation>
    <scope>NUCLEOTIDE SEQUENCE</scope>
    <source>
        <strain evidence="2">CCMP2222</strain>
    </source>
</reference>
<feature type="region of interest" description="Disordered" evidence="1">
    <location>
        <begin position="72"/>
        <end position="194"/>
    </location>
</feature>
<dbReference type="EMBL" id="HBGQ01020265">
    <property type="protein sequence ID" value="CAD9391615.1"/>
    <property type="molecule type" value="Transcribed_RNA"/>
</dbReference>
<sequence length="194" mass="20651">MTAAGQAMVVLVPIRQSSAFRNVDDVDAKNMGLVDEELERVEAVTADWNREMQTNRKDKAAFHAEREAMRKARKGQLAGADALRMKPPKEEEKRGLPGFLKVKGSREEDAAARDTEASAASSGAAASAVPDDQCVKRRRTERPEDVDTARDGVEPTDSSAAAVPATSGAGPSLGTSLAGYSSDSSEEGEEAEEE</sequence>
<feature type="compositionally biased region" description="Basic and acidic residues" evidence="1">
    <location>
        <begin position="83"/>
        <end position="95"/>
    </location>
</feature>
<gene>
    <name evidence="2" type="ORF">AAND1436_LOCUS10071</name>
</gene>
<feature type="compositionally biased region" description="Basic and acidic residues" evidence="1">
    <location>
        <begin position="104"/>
        <end position="116"/>
    </location>
</feature>
<dbReference type="AlphaFoldDB" id="A0A7S2BAX0"/>
<feature type="compositionally biased region" description="Low complexity" evidence="1">
    <location>
        <begin position="117"/>
        <end position="128"/>
    </location>
</feature>
<organism evidence="2">
    <name type="scientific">Alexandrium andersonii</name>
    <dbReference type="NCBI Taxonomy" id="327968"/>
    <lineage>
        <taxon>Eukaryota</taxon>
        <taxon>Sar</taxon>
        <taxon>Alveolata</taxon>
        <taxon>Dinophyceae</taxon>
        <taxon>Gonyaulacales</taxon>
        <taxon>Pyrocystaceae</taxon>
        <taxon>Alexandrium</taxon>
    </lineage>
</organism>
<proteinExistence type="predicted"/>
<evidence type="ECO:0000256" key="1">
    <source>
        <dbReference type="SAM" id="MobiDB-lite"/>
    </source>
</evidence>
<protein>
    <submittedName>
        <fullName evidence="2">Uncharacterized protein</fullName>
    </submittedName>
</protein>
<name>A0A7S2BAX0_9DINO</name>
<feature type="compositionally biased region" description="Acidic residues" evidence="1">
    <location>
        <begin position="184"/>
        <end position="194"/>
    </location>
</feature>
<evidence type="ECO:0000313" key="2">
    <source>
        <dbReference type="EMBL" id="CAD9391615.1"/>
    </source>
</evidence>